<evidence type="ECO:0000313" key="4">
    <source>
        <dbReference type="Proteomes" id="UP000193200"/>
    </source>
</evidence>
<dbReference type="Pfam" id="PF11306">
    <property type="entry name" value="DUF3108"/>
    <property type="match status" value="1"/>
</dbReference>
<proteinExistence type="predicted"/>
<feature type="chain" id="PRO_5012350890" description="DUF3108 domain-containing protein" evidence="2">
    <location>
        <begin position="28"/>
        <end position="298"/>
    </location>
</feature>
<evidence type="ECO:0000256" key="1">
    <source>
        <dbReference type="SAM" id="MobiDB-lite"/>
    </source>
</evidence>
<reference evidence="3 4" key="1">
    <citation type="submission" date="2017-03" db="EMBL/GenBank/DDBJ databases">
        <authorList>
            <person name="Afonso C.L."/>
            <person name="Miller P.J."/>
            <person name="Scott M.A."/>
            <person name="Spackman E."/>
            <person name="Goraichik I."/>
            <person name="Dimitrov K.M."/>
            <person name="Suarez D.L."/>
            <person name="Swayne D.E."/>
        </authorList>
    </citation>
    <scope>NUCLEOTIDE SEQUENCE [LARGE SCALE GENOMIC DNA]</scope>
    <source>
        <strain evidence="3 4">CECT 7691</strain>
    </source>
</reference>
<evidence type="ECO:0008006" key="5">
    <source>
        <dbReference type="Google" id="ProtNLM"/>
    </source>
</evidence>
<dbReference type="AlphaFoldDB" id="A0A1Y5S9T4"/>
<feature type="signal peptide" evidence="2">
    <location>
        <begin position="1"/>
        <end position="27"/>
    </location>
</feature>
<evidence type="ECO:0000313" key="3">
    <source>
        <dbReference type="EMBL" id="SLN35789.1"/>
    </source>
</evidence>
<dbReference type="Proteomes" id="UP000193200">
    <property type="component" value="Unassembled WGS sequence"/>
</dbReference>
<feature type="region of interest" description="Disordered" evidence="1">
    <location>
        <begin position="272"/>
        <end position="298"/>
    </location>
</feature>
<sequence>MPEARSVSALSIAALVLTLGAAAPAAATPPERISLGYEVYAGGFHFLDIDITAALTAEGYRIESVVNGRGLVDFFRKIRLESESVGDAELTPRRFNTRDASREDGRRTAIVYRPDGKRDVTIEPDSKKPEPGEEVPDELRRSALDPLTAVLASAVERDPEAICSSTMPIFDGRRRFDLKFSAPRTDSLKTSGQSRFAGEAVRCQVRVEPIAGFSDADDWRSTDADRDRTAIWIARFPQSGLSLPVRFQANAPVGSFIAHLTRFETTDLTAEKQADNPVDDLVDTGKLVDGMPGSASAD</sequence>
<dbReference type="InterPro" id="IPR021457">
    <property type="entry name" value="DUF3108"/>
</dbReference>
<protein>
    <recommendedName>
        <fullName evidence="5">DUF3108 domain-containing protein</fullName>
    </recommendedName>
</protein>
<keyword evidence="4" id="KW-1185">Reference proteome</keyword>
<accession>A0A1Y5S9T4</accession>
<gene>
    <name evidence="3" type="ORF">OCH7691_01435</name>
</gene>
<name>A0A1Y5S9T4_9PROT</name>
<dbReference type="EMBL" id="FWFR01000001">
    <property type="protein sequence ID" value="SLN35789.1"/>
    <property type="molecule type" value="Genomic_DNA"/>
</dbReference>
<dbReference type="InParanoid" id="A0A1Y5S9T4"/>
<feature type="region of interest" description="Disordered" evidence="1">
    <location>
        <begin position="115"/>
        <end position="140"/>
    </location>
</feature>
<evidence type="ECO:0000256" key="2">
    <source>
        <dbReference type="SAM" id="SignalP"/>
    </source>
</evidence>
<keyword evidence="2" id="KW-0732">Signal</keyword>
<organism evidence="3 4">
    <name type="scientific">Oceanibacterium hippocampi</name>
    <dbReference type="NCBI Taxonomy" id="745714"/>
    <lineage>
        <taxon>Bacteria</taxon>
        <taxon>Pseudomonadati</taxon>
        <taxon>Pseudomonadota</taxon>
        <taxon>Alphaproteobacteria</taxon>
        <taxon>Sneathiellales</taxon>
        <taxon>Sneathiellaceae</taxon>
        <taxon>Oceanibacterium</taxon>
    </lineage>
</organism>